<evidence type="ECO:0000313" key="9">
    <source>
        <dbReference type="Proteomes" id="UP000193685"/>
    </source>
</evidence>
<dbReference type="SUPFAM" id="SSF57850">
    <property type="entry name" value="RING/U-box"/>
    <property type="match status" value="1"/>
</dbReference>
<dbReference type="RefSeq" id="XP_040726467.1">
    <property type="nucleotide sequence ID" value="XM_040866762.1"/>
</dbReference>
<feature type="domain" description="SPX" evidence="7">
    <location>
        <begin position="1"/>
        <end position="367"/>
    </location>
</feature>
<evidence type="ECO:0000256" key="5">
    <source>
        <dbReference type="SAM" id="MobiDB-lite"/>
    </source>
</evidence>
<evidence type="ECO:0000259" key="6">
    <source>
        <dbReference type="PROSITE" id="PS50089"/>
    </source>
</evidence>
<dbReference type="PROSITE" id="PS50089">
    <property type="entry name" value="ZF_RING_2"/>
    <property type="match status" value="1"/>
</dbReference>
<dbReference type="PANTHER" id="PTHR23327:SF51">
    <property type="entry name" value="TRANSCRIPTIONAL REGULATOR OF YEAST FORM ADHERENCE 3"/>
    <property type="match status" value="1"/>
</dbReference>
<dbReference type="SMART" id="SM00184">
    <property type="entry name" value="RING"/>
    <property type="match status" value="1"/>
</dbReference>
<accession>A0A1Y2FKJ1</accession>
<dbReference type="AlphaFoldDB" id="A0A1Y2FKJ1"/>
<dbReference type="GO" id="GO:0008270">
    <property type="term" value="F:zinc ion binding"/>
    <property type="evidence" value="ECO:0007669"/>
    <property type="project" value="UniProtKB-KW"/>
</dbReference>
<reference evidence="8 9" key="1">
    <citation type="submission" date="2016-07" db="EMBL/GenBank/DDBJ databases">
        <title>Pervasive Adenine N6-methylation of Active Genes in Fungi.</title>
        <authorList>
            <consortium name="DOE Joint Genome Institute"/>
            <person name="Mondo S.J."/>
            <person name="Dannebaum R.O."/>
            <person name="Kuo R.C."/>
            <person name="Labutti K."/>
            <person name="Haridas S."/>
            <person name="Kuo A."/>
            <person name="Salamov A."/>
            <person name="Ahrendt S.R."/>
            <person name="Lipzen A."/>
            <person name="Sullivan W."/>
            <person name="Andreopoulos W.B."/>
            <person name="Clum A."/>
            <person name="Lindquist E."/>
            <person name="Daum C."/>
            <person name="Ramamoorthy G.K."/>
            <person name="Gryganskyi A."/>
            <person name="Culley D."/>
            <person name="Magnuson J.K."/>
            <person name="James T.Y."/>
            <person name="O'Malley M.A."/>
            <person name="Stajich J.E."/>
            <person name="Spatafora J.W."/>
            <person name="Visel A."/>
            <person name="Grigoriev I.V."/>
        </authorList>
    </citation>
    <scope>NUCLEOTIDE SEQUENCE [LARGE SCALE GENOMIC DNA]</scope>
    <source>
        <strain evidence="8 9">12-1054</strain>
    </source>
</reference>
<proteinExistence type="predicted"/>
<evidence type="ECO:0000256" key="4">
    <source>
        <dbReference type="PROSITE-ProRule" id="PRU00175"/>
    </source>
</evidence>
<organism evidence="8 9">
    <name type="scientific">Protomyces lactucae-debilis</name>
    <dbReference type="NCBI Taxonomy" id="2754530"/>
    <lineage>
        <taxon>Eukaryota</taxon>
        <taxon>Fungi</taxon>
        <taxon>Dikarya</taxon>
        <taxon>Ascomycota</taxon>
        <taxon>Taphrinomycotina</taxon>
        <taxon>Taphrinomycetes</taxon>
        <taxon>Taphrinales</taxon>
        <taxon>Protomycetaceae</taxon>
        <taxon>Protomyces</taxon>
    </lineage>
</organism>
<comment type="caution">
    <text evidence="8">The sequence shown here is derived from an EMBL/GenBank/DDBJ whole genome shotgun (WGS) entry which is preliminary data.</text>
</comment>
<evidence type="ECO:0000313" key="8">
    <source>
        <dbReference type="EMBL" id="ORY84449.1"/>
    </source>
</evidence>
<gene>
    <name evidence="8" type="ORF">BCR37DRAFT_267199</name>
</gene>
<feature type="region of interest" description="Disordered" evidence="5">
    <location>
        <begin position="117"/>
        <end position="150"/>
    </location>
</feature>
<dbReference type="PROSITE" id="PS51382">
    <property type="entry name" value="SPX"/>
    <property type="match status" value="1"/>
</dbReference>
<dbReference type="Gene3D" id="3.30.40.10">
    <property type="entry name" value="Zinc/RING finger domain, C3HC4 (zinc finger)"/>
    <property type="match status" value="1"/>
</dbReference>
<evidence type="ECO:0000256" key="3">
    <source>
        <dbReference type="ARBA" id="ARBA00022833"/>
    </source>
</evidence>
<feature type="domain" description="RING-type" evidence="6">
    <location>
        <begin position="403"/>
        <end position="442"/>
    </location>
</feature>
<dbReference type="InterPro" id="IPR001841">
    <property type="entry name" value="Znf_RING"/>
</dbReference>
<keyword evidence="2 4" id="KW-0863">Zinc-finger</keyword>
<dbReference type="PANTHER" id="PTHR23327">
    <property type="entry name" value="RING FINGER PROTEIN 127"/>
    <property type="match status" value="1"/>
</dbReference>
<evidence type="ECO:0000256" key="2">
    <source>
        <dbReference type="ARBA" id="ARBA00022771"/>
    </source>
</evidence>
<dbReference type="InterPro" id="IPR013083">
    <property type="entry name" value="Znf_RING/FYVE/PHD"/>
</dbReference>
<dbReference type="Pfam" id="PF03105">
    <property type="entry name" value="SPX"/>
    <property type="match status" value="1"/>
</dbReference>
<dbReference type="STRING" id="56484.A0A1Y2FKJ1"/>
<dbReference type="Proteomes" id="UP000193685">
    <property type="component" value="Unassembled WGS sequence"/>
</dbReference>
<evidence type="ECO:0000259" key="7">
    <source>
        <dbReference type="PROSITE" id="PS51382"/>
    </source>
</evidence>
<dbReference type="OMA" id="CIRCLIV"/>
<dbReference type="OrthoDB" id="5588846at2759"/>
<dbReference type="GeneID" id="63783361"/>
<dbReference type="EMBL" id="MCFI01000006">
    <property type="protein sequence ID" value="ORY84449.1"/>
    <property type="molecule type" value="Genomic_DNA"/>
</dbReference>
<dbReference type="InterPro" id="IPR017907">
    <property type="entry name" value="Znf_RING_CS"/>
</dbReference>
<dbReference type="PROSITE" id="PS00518">
    <property type="entry name" value="ZF_RING_1"/>
    <property type="match status" value="1"/>
</dbReference>
<keyword evidence="3" id="KW-0862">Zinc</keyword>
<keyword evidence="1" id="KW-0479">Metal-binding</keyword>
<protein>
    <submittedName>
        <fullName evidence="8">SPX domain-domain-containing protein</fullName>
    </submittedName>
</protein>
<keyword evidence="9" id="KW-1185">Reference proteome</keyword>
<dbReference type="Pfam" id="PF15227">
    <property type="entry name" value="zf-C3HC4_4"/>
    <property type="match status" value="1"/>
</dbReference>
<name>A0A1Y2FKJ1_PROLT</name>
<sequence>MKFGKSFEKQLEDEDIPAEWRAAAIKYKSLKKCITRVVQELESLGLRPETIKDLLDTSAAPDATRSSGGAIEYLFDGTTRSIQPKIRFTVDTTGAHMAELSSTTRTALRDLLQKAAANATSSKGEEMPSLDRVASHGSSSSSEALYDPVQGEKLEEEVERIRLHRQQLKLKRPPVLGTACSNGATGDEPCAEHRELQTIQIKLDSDLEFFDMLSQELDTLDALEEREKQSVAISINQLGSEVSALVRPNNKGKLNPDLEAWRKLLRLYEDAGVFQPVSESQRRSHTPEKAARQLAWFAKEVERTGILVTNAKRGNAKSQALYNTFNILNLAILRQIKFHSMNQEAMSKILKKFDKRTALTARRSFPDFMASDPFFGKGLAQAMYAAIASNILSIVPQLDDYACPVCTSITVKPIRLDCGHIFCVRCLITLQLSREKHCPICRKPNVLRADSSNIDYALLNFLKQYFPVEAKQKQKENEREQLRAEMLAAGMDPDKSSGCVVM</sequence>
<evidence type="ECO:0000256" key="1">
    <source>
        <dbReference type="ARBA" id="ARBA00022723"/>
    </source>
</evidence>
<dbReference type="InterPro" id="IPR004331">
    <property type="entry name" value="SPX_dom"/>
</dbReference>